<evidence type="ECO:0000313" key="3">
    <source>
        <dbReference type="EMBL" id="GAA1914882.1"/>
    </source>
</evidence>
<dbReference type="InterPro" id="IPR021517">
    <property type="entry name" value="DUF3180"/>
</dbReference>
<protein>
    <recommendedName>
        <fullName evidence="5">DUF3180 domain-containing protein</fullName>
    </recommendedName>
</protein>
<dbReference type="EMBL" id="BAAAMY010000004">
    <property type="protein sequence ID" value="GAA1914882.1"/>
    <property type="molecule type" value="Genomic_DNA"/>
</dbReference>
<feature type="transmembrane region" description="Helical" evidence="2">
    <location>
        <begin position="108"/>
        <end position="127"/>
    </location>
</feature>
<keyword evidence="2" id="KW-0472">Membrane</keyword>
<keyword evidence="4" id="KW-1185">Reference proteome</keyword>
<feature type="region of interest" description="Disordered" evidence="1">
    <location>
        <begin position="1"/>
        <end position="30"/>
    </location>
</feature>
<feature type="compositionally biased region" description="Low complexity" evidence="1">
    <location>
        <begin position="1"/>
        <end position="14"/>
    </location>
</feature>
<dbReference type="Pfam" id="PF11377">
    <property type="entry name" value="DUF3180"/>
    <property type="match status" value="1"/>
</dbReference>
<keyword evidence="2" id="KW-1133">Transmembrane helix</keyword>
<dbReference type="Proteomes" id="UP001501612">
    <property type="component" value="Unassembled WGS sequence"/>
</dbReference>
<feature type="transmembrane region" description="Helical" evidence="2">
    <location>
        <begin position="147"/>
        <end position="163"/>
    </location>
</feature>
<evidence type="ECO:0000256" key="1">
    <source>
        <dbReference type="SAM" id="MobiDB-lite"/>
    </source>
</evidence>
<feature type="transmembrane region" description="Helical" evidence="2">
    <location>
        <begin position="64"/>
        <end position="87"/>
    </location>
</feature>
<comment type="caution">
    <text evidence="3">The sequence shown here is derived from an EMBL/GenBank/DDBJ whole genome shotgun (WGS) entry which is preliminary data.</text>
</comment>
<evidence type="ECO:0000256" key="2">
    <source>
        <dbReference type="SAM" id="Phobius"/>
    </source>
</evidence>
<keyword evidence="2" id="KW-0812">Transmembrane</keyword>
<name>A0ABN2P8T9_9ACTN</name>
<organism evidence="3 4">
    <name type="scientific">Nocardioides lentus</name>
    <dbReference type="NCBI Taxonomy" id="338077"/>
    <lineage>
        <taxon>Bacteria</taxon>
        <taxon>Bacillati</taxon>
        <taxon>Actinomycetota</taxon>
        <taxon>Actinomycetes</taxon>
        <taxon>Propionibacteriales</taxon>
        <taxon>Nocardioidaceae</taxon>
        <taxon>Nocardioides</taxon>
    </lineage>
</organism>
<proteinExistence type="predicted"/>
<gene>
    <name evidence="3" type="ORF">GCM10009737_15340</name>
</gene>
<sequence length="176" mass="17606">MSAGRSGPTGSSGPSGPPGPDGRPDWRAMRPMGPAAPAVAAAIGLVGGWLVRPVAAATGVTAPLVPWGSVLVLGVVAGVLGLAAWATRTVIADPRARLEPHQAVNRLLLARACVVVGSLVAGAYAGYALSWVGLPTELAQQRLTRSGVAALASVAVVVAAALLERACRVRSDEPDA</sequence>
<feature type="transmembrane region" description="Helical" evidence="2">
    <location>
        <begin position="32"/>
        <end position="52"/>
    </location>
</feature>
<reference evidence="3 4" key="1">
    <citation type="journal article" date="2019" name="Int. J. Syst. Evol. Microbiol.">
        <title>The Global Catalogue of Microorganisms (GCM) 10K type strain sequencing project: providing services to taxonomists for standard genome sequencing and annotation.</title>
        <authorList>
            <consortium name="The Broad Institute Genomics Platform"/>
            <consortium name="The Broad Institute Genome Sequencing Center for Infectious Disease"/>
            <person name="Wu L."/>
            <person name="Ma J."/>
        </authorList>
    </citation>
    <scope>NUCLEOTIDE SEQUENCE [LARGE SCALE GENOMIC DNA]</scope>
    <source>
        <strain evidence="3 4">JCM 14046</strain>
    </source>
</reference>
<evidence type="ECO:0000313" key="4">
    <source>
        <dbReference type="Proteomes" id="UP001501612"/>
    </source>
</evidence>
<accession>A0ABN2P8T9</accession>
<evidence type="ECO:0008006" key="5">
    <source>
        <dbReference type="Google" id="ProtNLM"/>
    </source>
</evidence>